<accession>A0A0F9RAL5</accession>
<reference evidence="1" key="1">
    <citation type="journal article" date="2015" name="Nature">
        <title>Complex archaea that bridge the gap between prokaryotes and eukaryotes.</title>
        <authorList>
            <person name="Spang A."/>
            <person name="Saw J.H."/>
            <person name="Jorgensen S.L."/>
            <person name="Zaremba-Niedzwiedzka K."/>
            <person name="Martijn J."/>
            <person name="Lind A.E."/>
            <person name="van Eijk R."/>
            <person name="Schleper C."/>
            <person name="Guy L."/>
            <person name="Ettema T.J."/>
        </authorList>
    </citation>
    <scope>NUCLEOTIDE SEQUENCE</scope>
</reference>
<dbReference type="NCBIfam" id="TIGR02647">
    <property type="entry name" value="DNA"/>
    <property type="match status" value="1"/>
</dbReference>
<evidence type="ECO:0008006" key="2">
    <source>
        <dbReference type="Google" id="ProtNLM"/>
    </source>
</evidence>
<protein>
    <recommendedName>
        <fullName evidence="2">TIGR02647 family protein</fullName>
    </recommendedName>
</protein>
<sequence>MPFSSDHIAELNLLSQFESSSGQAGIKVHRNDAAPETVQAAERLFSKGLITQNDGGYLTPLGSEGVELAQKLHSILTAK</sequence>
<dbReference type="Pfam" id="PF18918">
    <property type="entry name" value="DUF5669"/>
    <property type="match status" value="1"/>
</dbReference>
<dbReference type="AlphaFoldDB" id="A0A0F9RAL5"/>
<comment type="caution">
    <text evidence="1">The sequence shown here is derived from an EMBL/GenBank/DDBJ whole genome shotgun (WGS) entry which is preliminary data.</text>
</comment>
<proteinExistence type="predicted"/>
<name>A0A0F9RAL5_9ZZZZ</name>
<dbReference type="EMBL" id="LAZR01000965">
    <property type="protein sequence ID" value="KKN53555.1"/>
    <property type="molecule type" value="Genomic_DNA"/>
</dbReference>
<dbReference type="InterPro" id="IPR013468">
    <property type="entry name" value="CHP02647"/>
</dbReference>
<gene>
    <name evidence="1" type="ORF">LCGC14_0601130</name>
</gene>
<evidence type="ECO:0000313" key="1">
    <source>
        <dbReference type="EMBL" id="KKN53555.1"/>
    </source>
</evidence>
<organism evidence="1">
    <name type="scientific">marine sediment metagenome</name>
    <dbReference type="NCBI Taxonomy" id="412755"/>
    <lineage>
        <taxon>unclassified sequences</taxon>
        <taxon>metagenomes</taxon>
        <taxon>ecological metagenomes</taxon>
    </lineage>
</organism>